<dbReference type="Pfam" id="PF03080">
    <property type="entry name" value="Neprosin"/>
    <property type="match status" value="1"/>
</dbReference>
<evidence type="ECO:0000259" key="1">
    <source>
        <dbReference type="PROSITE" id="PS52045"/>
    </source>
</evidence>
<dbReference type="EMBL" id="CP039351">
    <property type="protein sequence ID" value="QCE01271.1"/>
    <property type="molecule type" value="Genomic_DNA"/>
</dbReference>
<dbReference type="AlphaFoldDB" id="A0A4D6MKS5"/>
<dbReference type="PROSITE" id="PS52045">
    <property type="entry name" value="NEPROSIN_PEP_CD"/>
    <property type="match status" value="1"/>
</dbReference>
<keyword evidence="3" id="KW-1185">Reference proteome</keyword>
<evidence type="ECO:0000313" key="2">
    <source>
        <dbReference type="EMBL" id="QCE01271.1"/>
    </source>
</evidence>
<name>A0A4D6MKS5_VIGUN</name>
<accession>A0A4D6MKS5</accession>
<protein>
    <recommendedName>
        <fullName evidence="1">Neprosin PEP catalytic domain-containing protein</fullName>
    </recommendedName>
</protein>
<gene>
    <name evidence="2" type="ORF">DEO72_LG7g2567</name>
</gene>
<feature type="domain" description="Neprosin PEP catalytic" evidence="1">
    <location>
        <begin position="1"/>
        <end position="177"/>
    </location>
</feature>
<evidence type="ECO:0000313" key="3">
    <source>
        <dbReference type="Proteomes" id="UP000501690"/>
    </source>
</evidence>
<proteinExistence type="predicted"/>
<dbReference type="InterPro" id="IPR053168">
    <property type="entry name" value="Glutamic_endopeptidase"/>
</dbReference>
<dbReference type="PANTHER" id="PTHR31589:SF223">
    <property type="entry name" value="PROTEIN, PUTATIVE (DUF239)-RELATED"/>
    <property type="match status" value="1"/>
</dbReference>
<dbReference type="PANTHER" id="PTHR31589">
    <property type="entry name" value="PROTEIN, PUTATIVE (DUF239)-RELATED-RELATED"/>
    <property type="match status" value="1"/>
</dbReference>
<dbReference type="Proteomes" id="UP000501690">
    <property type="component" value="Linkage Group LG7"/>
</dbReference>
<reference evidence="2 3" key="1">
    <citation type="submission" date="2019-04" db="EMBL/GenBank/DDBJ databases">
        <title>An improved genome assembly and genetic linkage map for asparagus bean, Vigna unguiculata ssp. sesquipedialis.</title>
        <authorList>
            <person name="Xia Q."/>
            <person name="Zhang R."/>
            <person name="Dong Y."/>
        </authorList>
    </citation>
    <scope>NUCLEOTIDE SEQUENCE [LARGE SCALE GENOMIC DNA]</scope>
    <source>
        <tissue evidence="2">Leaf</tissue>
    </source>
</reference>
<sequence>MLKHLQRDNYHKTGCYNLVCPGFVQTHDAIYLGEPFTIVSSYGGPTFDFLTSITRDPLTKNWWLRVKNHYIGYYPAELFSNMTTANKVGWGGRTVTPHGTLSPPMGSGHFSILDFNHASYFRLIAYRNTSKKSYGPKHYQLQKYVDKPDCYNLFYYDNLRENLQNSILYGGPGGNCGD</sequence>
<organism evidence="2 3">
    <name type="scientific">Vigna unguiculata</name>
    <name type="common">Cowpea</name>
    <dbReference type="NCBI Taxonomy" id="3917"/>
    <lineage>
        <taxon>Eukaryota</taxon>
        <taxon>Viridiplantae</taxon>
        <taxon>Streptophyta</taxon>
        <taxon>Embryophyta</taxon>
        <taxon>Tracheophyta</taxon>
        <taxon>Spermatophyta</taxon>
        <taxon>Magnoliopsida</taxon>
        <taxon>eudicotyledons</taxon>
        <taxon>Gunneridae</taxon>
        <taxon>Pentapetalae</taxon>
        <taxon>rosids</taxon>
        <taxon>fabids</taxon>
        <taxon>Fabales</taxon>
        <taxon>Fabaceae</taxon>
        <taxon>Papilionoideae</taxon>
        <taxon>50 kb inversion clade</taxon>
        <taxon>NPAAA clade</taxon>
        <taxon>indigoferoid/millettioid clade</taxon>
        <taxon>Phaseoleae</taxon>
        <taxon>Vigna</taxon>
    </lineage>
</organism>
<dbReference type="InterPro" id="IPR004314">
    <property type="entry name" value="Neprosin"/>
</dbReference>